<dbReference type="eggNOG" id="ENOG502R62Z">
    <property type="taxonomic scope" value="Eukaryota"/>
</dbReference>
<reference evidence="2" key="2">
    <citation type="submission" date="2015-04" db="UniProtKB">
        <authorList>
            <consortium name="EnsemblPlants"/>
        </authorList>
    </citation>
    <scope>IDENTIFICATION</scope>
</reference>
<reference evidence="2" key="1">
    <citation type="submission" date="2013-08" db="EMBL/GenBank/DDBJ databases">
        <title>Oryza genome evolution.</title>
        <authorList>
            <person name="Wing R.A."/>
            <person name="Panaud O."/>
            <person name="Oliveira A.C."/>
        </authorList>
    </citation>
    <scope>NUCLEOTIDE SEQUENCE</scope>
</reference>
<dbReference type="HOGENOM" id="CLU_1858338_0_0_1"/>
<accession>A0A0D9Y8J0</accession>
<keyword evidence="1" id="KW-1133">Transmembrane helix</keyword>
<keyword evidence="3" id="KW-1185">Reference proteome</keyword>
<evidence type="ECO:0000256" key="1">
    <source>
        <dbReference type="SAM" id="Phobius"/>
    </source>
</evidence>
<name>A0A0D9Y8J0_9ORYZ</name>
<keyword evidence="1" id="KW-0472">Membrane</keyword>
<evidence type="ECO:0000313" key="3">
    <source>
        <dbReference type="Proteomes" id="UP000026961"/>
    </source>
</evidence>
<dbReference type="AlphaFoldDB" id="A0A0D9Y8J0"/>
<dbReference type="EnsemblPlants" id="OGLUM01G17770.1">
    <property type="protein sequence ID" value="OGLUM01G17770.1"/>
    <property type="gene ID" value="OGLUM01G17770"/>
</dbReference>
<dbReference type="Gramene" id="OGLUM01G17770.1">
    <property type="protein sequence ID" value="OGLUM01G17770.1"/>
    <property type="gene ID" value="OGLUM01G17770"/>
</dbReference>
<reference evidence="2" key="3">
    <citation type="submission" date="2018-05" db="EMBL/GenBank/DDBJ databases">
        <title>OgluRS3 (Oryza glumaepatula Reference Sequence Version 3).</title>
        <authorList>
            <person name="Zhang J."/>
            <person name="Kudrna D."/>
            <person name="Lee S."/>
            <person name="Talag J."/>
            <person name="Welchert J."/>
            <person name="Wing R.A."/>
        </authorList>
    </citation>
    <scope>NUCLEOTIDE SEQUENCE [LARGE SCALE GENOMIC DNA]</scope>
</reference>
<evidence type="ECO:0000313" key="2">
    <source>
        <dbReference type="EnsemblPlants" id="OGLUM01G17770.1"/>
    </source>
</evidence>
<organism evidence="2">
    <name type="scientific">Oryza glumipatula</name>
    <dbReference type="NCBI Taxonomy" id="40148"/>
    <lineage>
        <taxon>Eukaryota</taxon>
        <taxon>Viridiplantae</taxon>
        <taxon>Streptophyta</taxon>
        <taxon>Embryophyta</taxon>
        <taxon>Tracheophyta</taxon>
        <taxon>Spermatophyta</taxon>
        <taxon>Magnoliopsida</taxon>
        <taxon>Liliopsida</taxon>
        <taxon>Poales</taxon>
        <taxon>Poaceae</taxon>
        <taxon>BOP clade</taxon>
        <taxon>Oryzoideae</taxon>
        <taxon>Oryzeae</taxon>
        <taxon>Oryzinae</taxon>
        <taxon>Oryza</taxon>
    </lineage>
</organism>
<keyword evidence="1" id="KW-0812">Transmembrane</keyword>
<feature type="transmembrane region" description="Helical" evidence="1">
    <location>
        <begin position="105"/>
        <end position="127"/>
    </location>
</feature>
<dbReference type="Proteomes" id="UP000026961">
    <property type="component" value="Chromosome 1"/>
</dbReference>
<protein>
    <recommendedName>
        <fullName evidence="4">Transmembrane protein</fullName>
    </recommendedName>
</protein>
<sequence>MGSCCCMGCNDDDGGNGGGGDGGLDPKGFLLALMIALVLFMICHRPQPRRNNYVVYRELQKLRPHQSWTGRPKHRQDVPKAGSAELVSRLGNNTNRLGPHLRFGFDYYGFGIGFFQFGFGFGFYIILYKFWSQGTRAI</sequence>
<proteinExistence type="predicted"/>
<evidence type="ECO:0008006" key="4">
    <source>
        <dbReference type="Google" id="ProtNLM"/>
    </source>
</evidence>